<dbReference type="Gene3D" id="3.90.79.10">
    <property type="entry name" value="Nucleoside Triphosphate Pyrophosphohydrolase"/>
    <property type="match status" value="1"/>
</dbReference>
<evidence type="ECO:0000313" key="5">
    <source>
        <dbReference type="Proteomes" id="UP000033869"/>
    </source>
</evidence>
<dbReference type="EMBL" id="LCBL01000002">
    <property type="protein sequence ID" value="KKS09291.1"/>
    <property type="molecule type" value="Genomic_DNA"/>
</dbReference>
<evidence type="ECO:0000313" key="4">
    <source>
        <dbReference type="EMBL" id="KKS09291.1"/>
    </source>
</evidence>
<evidence type="ECO:0000259" key="3">
    <source>
        <dbReference type="PROSITE" id="PS51462"/>
    </source>
</evidence>
<organism evidence="4 5">
    <name type="scientific">candidate division CPR2 bacterium GW2011_GWC1_41_48</name>
    <dbReference type="NCBI Taxonomy" id="1618344"/>
    <lineage>
        <taxon>Bacteria</taxon>
        <taxon>Bacteria division CPR2</taxon>
    </lineage>
</organism>
<dbReference type="InterPro" id="IPR015797">
    <property type="entry name" value="NUDIX_hydrolase-like_dom_sf"/>
</dbReference>
<dbReference type="InterPro" id="IPR000086">
    <property type="entry name" value="NUDIX_hydrolase_dom"/>
</dbReference>
<gene>
    <name evidence="4" type="ORF">UU65_C0002G0069</name>
</gene>
<dbReference type="GO" id="GO:0006167">
    <property type="term" value="P:AMP biosynthetic process"/>
    <property type="evidence" value="ECO:0007669"/>
    <property type="project" value="TreeGrafter"/>
</dbReference>
<dbReference type="GO" id="GO:0006754">
    <property type="term" value="P:ATP biosynthetic process"/>
    <property type="evidence" value="ECO:0007669"/>
    <property type="project" value="TreeGrafter"/>
</dbReference>
<dbReference type="InterPro" id="IPR020084">
    <property type="entry name" value="NUDIX_hydrolase_CS"/>
</dbReference>
<dbReference type="PROSITE" id="PS00893">
    <property type="entry name" value="NUDIX_BOX"/>
    <property type="match status" value="1"/>
</dbReference>
<keyword evidence="1 2" id="KW-0378">Hydrolase</keyword>
<comment type="caution">
    <text evidence="4">The sequence shown here is derived from an EMBL/GenBank/DDBJ whole genome shotgun (WGS) entry which is preliminary data.</text>
</comment>
<dbReference type="AlphaFoldDB" id="A0A0G0YIC5"/>
<evidence type="ECO:0000256" key="1">
    <source>
        <dbReference type="ARBA" id="ARBA00022801"/>
    </source>
</evidence>
<dbReference type="Proteomes" id="UP000033869">
    <property type="component" value="Unassembled WGS sequence"/>
</dbReference>
<dbReference type="PRINTS" id="PR00502">
    <property type="entry name" value="NUDIXFAMILY"/>
</dbReference>
<dbReference type="CDD" id="cd03673">
    <property type="entry name" value="NUDIX_Ap6A_hydrolase"/>
    <property type="match status" value="1"/>
</dbReference>
<dbReference type="SUPFAM" id="SSF55811">
    <property type="entry name" value="Nudix"/>
    <property type="match status" value="1"/>
</dbReference>
<sequence>MKKKVFDKKGRIVEAGGIVFREENGQKYVLLLYRKFHNDWAFPKGHVDEGEDFEFAAIREIKEETGIDTEMIKSLPPDEYYNDFEDKNVVVHMFLLRPLNTETNIEYEGDQVDWVPIHEVEDKLTYPNLRKYFRKLLQKL</sequence>
<dbReference type="InterPro" id="IPR020476">
    <property type="entry name" value="Nudix_hydrolase"/>
</dbReference>
<dbReference type="Pfam" id="PF00293">
    <property type="entry name" value="NUDIX"/>
    <property type="match status" value="1"/>
</dbReference>
<protein>
    <submittedName>
        <fullName evidence="4">NUDIX hydrolase</fullName>
    </submittedName>
</protein>
<reference evidence="4 5" key="1">
    <citation type="journal article" date="2015" name="Nature">
        <title>rRNA introns, odd ribosomes, and small enigmatic genomes across a large radiation of phyla.</title>
        <authorList>
            <person name="Brown C.T."/>
            <person name="Hug L.A."/>
            <person name="Thomas B.C."/>
            <person name="Sharon I."/>
            <person name="Castelle C.J."/>
            <person name="Singh A."/>
            <person name="Wilkins M.J."/>
            <person name="Williams K.H."/>
            <person name="Banfield J.F."/>
        </authorList>
    </citation>
    <scope>NUCLEOTIDE SEQUENCE [LARGE SCALE GENOMIC DNA]</scope>
</reference>
<dbReference type="PANTHER" id="PTHR21340">
    <property type="entry name" value="DIADENOSINE 5,5-P1,P4-TETRAPHOSPHATE PYROPHOSPHOHYDROLASE MUTT"/>
    <property type="match status" value="1"/>
</dbReference>
<dbReference type="PANTHER" id="PTHR21340:SF0">
    <property type="entry name" value="BIS(5'-NUCLEOSYL)-TETRAPHOSPHATASE [ASYMMETRICAL]"/>
    <property type="match status" value="1"/>
</dbReference>
<dbReference type="PROSITE" id="PS51462">
    <property type="entry name" value="NUDIX"/>
    <property type="match status" value="1"/>
</dbReference>
<dbReference type="InterPro" id="IPR051325">
    <property type="entry name" value="Nudix_hydrolase_domain"/>
</dbReference>
<accession>A0A0G0YIC5</accession>
<dbReference type="GO" id="GO:0004081">
    <property type="term" value="F:bis(5'-nucleosyl)-tetraphosphatase (asymmetrical) activity"/>
    <property type="evidence" value="ECO:0007669"/>
    <property type="project" value="TreeGrafter"/>
</dbReference>
<name>A0A0G0YIC5_UNCC2</name>
<comment type="similarity">
    <text evidence="2">Belongs to the Nudix hydrolase family.</text>
</comment>
<feature type="domain" description="Nudix hydrolase" evidence="3">
    <location>
        <begin position="10"/>
        <end position="137"/>
    </location>
</feature>
<proteinExistence type="inferred from homology"/>
<evidence type="ECO:0000256" key="2">
    <source>
        <dbReference type="RuleBase" id="RU003476"/>
    </source>
</evidence>